<dbReference type="AlphaFoldDB" id="A0A7C9FR39"/>
<sequence>MLKKSLLTALFLLVGYEILMRSVDAWWSTGQNAPQSSVVRAHDFIYATKTYDNIMVGSSIGNRITSKVPADSLPRSFYNLSFGGQSIFDGLQILKKMDYKPQRIFIEMNVLMRNEDPDLQASLFSPVMYPVKKVMHSWRERNQPLGVLARLPLVLDGNPDLQPATPPTGLERSEDSYKAMLAVQLEAQKNAYPENYVADQINKLKTLVEYFQKQGVQIIFFEVPVDPKLCGMGAPVQLRTMIKAAFEPMGCKFVDMPDCEGYFTTDGTHLEKISVYKYLRYFRNELKRQGIMP</sequence>
<dbReference type="SUPFAM" id="SSF52266">
    <property type="entry name" value="SGNH hydrolase"/>
    <property type="match status" value="1"/>
</dbReference>
<dbReference type="EMBL" id="WHLY01000002">
    <property type="protein sequence ID" value="MPR32832.1"/>
    <property type="molecule type" value="Genomic_DNA"/>
</dbReference>
<organism evidence="1 2">
    <name type="scientific">Salmonirosea aquatica</name>
    <dbReference type="NCBI Taxonomy" id="2654236"/>
    <lineage>
        <taxon>Bacteria</taxon>
        <taxon>Pseudomonadati</taxon>
        <taxon>Bacteroidota</taxon>
        <taxon>Cytophagia</taxon>
        <taxon>Cytophagales</taxon>
        <taxon>Spirosomataceae</taxon>
        <taxon>Salmonirosea</taxon>
    </lineage>
</organism>
<accession>A0A7C9FR39</accession>
<keyword evidence="2" id="KW-1185">Reference proteome</keyword>
<gene>
    <name evidence="1" type="ORF">GBK04_05535</name>
</gene>
<evidence type="ECO:0008006" key="3">
    <source>
        <dbReference type="Google" id="ProtNLM"/>
    </source>
</evidence>
<name>A0A7C9FR39_9BACT</name>
<evidence type="ECO:0000313" key="1">
    <source>
        <dbReference type="EMBL" id="MPR32832.1"/>
    </source>
</evidence>
<dbReference type="Proteomes" id="UP000479293">
    <property type="component" value="Unassembled WGS sequence"/>
</dbReference>
<protein>
    <recommendedName>
        <fullName evidence="3">SGNH/GDSL hydrolase family protein</fullName>
    </recommendedName>
</protein>
<evidence type="ECO:0000313" key="2">
    <source>
        <dbReference type="Proteomes" id="UP000479293"/>
    </source>
</evidence>
<dbReference type="RefSeq" id="WP_152757613.1">
    <property type="nucleotide sequence ID" value="NZ_WHLY01000002.1"/>
</dbReference>
<proteinExistence type="predicted"/>
<comment type="caution">
    <text evidence="1">The sequence shown here is derived from an EMBL/GenBank/DDBJ whole genome shotgun (WGS) entry which is preliminary data.</text>
</comment>
<reference evidence="1 2" key="1">
    <citation type="submission" date="2019-10" db="EMBL/GenBank/DDBJ databases">
        <title>Draft Genome Sequence of Cytophagaceae sp. SJW1-29.</title>
        <authorList>
            <person name="Choi A."/>
        </authorList>
    </citation>
    <scope>NUCLEOTIDE SEQUENCE [LARGE SCALE GENOMIC DNA]</scope>
    <source>
        <strain evidence="1 2">SJW1-29</strain>
    </source>
</reference>